<dbReference type="EMBL" id="FOOU01000007">
    <property type="protein sequence ID" value="SFG47409.1"/>
    <property type="molecule type" value="Genomic_DNA"/>
</dbReference>
<accession>A0A1I2S6R4</accession>
<protein>
    <recommendedName>
        <fullName evidence="2">DUF4174 domain-containing protein</fullName>
    </recommendedName>
</protein>
<reference evidence="4" key="1">
    <citation type="submission" date="2016-10" db="EMBL/GenBank/DDBJ databases">
        <authorList>
            <person name="Varghese N."/>
            <person name="Submissions S."/>
        </authorList>
    </citation>
    <scope>NUCLEOTIDE SEQUENCE [LARGE SCALE GENOMIC DNA]</scope>
    <source>
        <strain evidence="4">CGMCC 1.10971</strain>
    </source>
</reference>
<proteinExistence type="predicted"/>
<organism evidence="3 4">
    <name type="scientific">Neptunomonas qingdaonensis</name>
    <dbReference type="NCBI Taxonomy" id="1045558"/>
    <lineage>
        <taxon>Bacteria</taxon>
        <taxon>Pseudomonadati</taxon>
        <taxon>Pseudomonadota</taxon>
        <taxon>Gammaproteobacteria</taxon>
        <taxon>Oceanospirillales</taxon>
        <taxon>Oceanospirillaceae</taxon>
        <taxon>Neptunomonas</taxon>
    </lineage>
</organism>
<keyword evidence="4" id="KW-1185">Reference proteome</keyword>
<dbReference type="Pfam" id="PF13778">
    <property type="entry name" value="DUF4174"/>
    <property type="match status" value="1"/>
</dbReference>
<gene>
    <name evidence="3" type="ORF">SAMN05216175_10799</name>
</gene>
<dbReference type="STRING" id="1045558.SAMN05216175_10799"/>
<evidence type="ECO:0000313" key="3">
    <source>
        <dbReference type="EMBL" id="SFG47409.1"/>
    </source>
</evidence>
<dbReference type="Proteomes" id="UP000198623">
    <property type="component" value="Unassembled WGS sequence"/>
</dbReference>
<feature type="domain" description="DUF4174" evidence="2">
    <location>
        <begin position="27"/>
        <end position="135"/>
    </location>
</feature>
<name>A0A1I2S6R4_9GAMM</name>
<evidence type="ECO:0000313" key="4">
    <source>
        <dbReference type="Proteomes" id="UP000198623"/>
    </source>
</evidence>
<dbReference type="RefSeq" id="WP_090728311.1">
    <property type="nucleotide sequence ID" value="NZ_FOOU01000007.1"/>
</dbReference>
<dbReference type="InterPro" id="IPR025232">
    <property type="entry name" value="DUF4174"/>
</dbReference>
<sequence length="138" mass="16143">MKYLTQFIFLLFSISVNSNELPMLSDLTSLKWDNRIILVNDVQNEESILAAFEKNIIEINDRDIVWLIIKGDHAFSNYSGTLSEDLLNNTRDRYKMREGQVILIGKDGDVKSWQDRLDLEGIFLEIDAMPMRQREMQN</sequence>
<keyword evidence="1" id="KW-0732">Signal</keyword>
<dbReference type="OrthoDB" id="7362103at2"/>
<evidence type="ECO:0000256" key="1">
    <source>
        <dbReference type="ARBA" id="ARBA00022729"/>
    </source>
</evidence>
<evidence type="ECO:0000259" key="2">
    <source>
        <dbReference type="Pfam" id="PF13778"/>
    </source>
</evidence>
<dbReference type="AlphaFoldDB" id="A0A1I2S6R4"/>